<reference evidence="10" key="1">
    <citation type="submission" date="2022-11" db="EMBL/GenBank/DDBJ databases">
        <title>Marilongibacter aestuarii gen. nov., sp. nov., isolated from tidal flat sediment.</title>
        <authorList>
            <person name="Jiayan W."/>
        </authorList>
    </citation>
    <scope>NUCLEOTIDE SEQUENCE</scope>
    <source>
        <strain evidence="10">Z1-6</strain>
    </source>
</reference>
<evidence type="ECO:0000256" key="3">
    <source>
        <dbReference type="ARBA" id="ARBA00022475"/>
    </source>
</evidence>
<dbReference type="PIRSF" id="PIRSF005355">
    <property type="entry name" value="UBIAD1"/>
    <property type="match status" value="1"/>
</dbReference>
<evidence type="ECO:0000256" key="4">
    <source>
        <dbReference type="ARBA" id="ARBA00022679"/>
    </source>
</evidence>
<dbReference type="Gene3D" id="1.10.357.140">
    <property type="entry name" value="UbiA prenyltransferase"/>
    <property type="match status" value="1"/>
</dbReference>
<dbReference type="PANTHER" id="PTHR13929">
    <property type="entry name" value="1,4-DIHYDROXY-2-NAPHTHOATE OCTAPRENYLTRANSFERASE"/>
    <property type="match status" value="1"/>
</dbReference>
<keyword evidence="11" id="KW-1185">Reference proteome</keyword>
<evidence type="ECO:0000313" key="10">
    <source>
        <dbReference type="EMBL" id="MCY1719926.1"/>
    </source>
</evidence>
<dbReference type="GO" id="GO:0009234">
    <property type="term" value="P:menaquinone biosynthetic process"/>
    <property type="evidence" value="ECO:0007669"/>
    <property type="project" value="UniProtKB-UniRule"/>
</dbReference>
<proteinExistence type="inferred from homology"/>
<keyword evidence="3 8" id="KW-1003">Cell membrane</keyword>
<dbReference type="GO" id="GO:0005886">
    <property type="term" value="C:plasma membrane"/>
    <property type="evidence" value="ECO:0007669"/>
    <property type="project" value="UniProtKB-SubCell"/>
</dbReference>
<comment type="caution">
    <text evidence="10">The sequence shown here is derived from an EMBL/GenBank/DDBJ whole genome shotgun (WGS) entry which is preliminary data.</text>
</comment>
<comment type="subcellular location">
    <subcellularLocation>
        <location evidence="8">Cell membrane</location>
        <topology evidence="8">Multi-pass membrane protein</topology>
    </subcellularLocation>
    <subcellularLocation>
        <location evidence="1">Membrane</location>
        <topology evidence="1">Multi-pass membrane protein</topology>
    </subcellularLocation>
</comment>
<feature type="transmembrane region" description="Helical" evidence="8">
    <location>
        <begin position="225"/>
        <end position="244"/>
    </location>
</feature>
<feature type="transmembrane region" description="Helical" evidence="8">
    <location>
        <begin position="281"/>
        <end position="300"/>
    </location>
</feature>
<dbReference type="EC" id="2.5.1.74" evidence="8 9"/>
<evidence type="ECO:0000256" key="8">
    <source>
        <dbReference type="HAMAP-Rule" id="MF_01937"/>
    </source>
</evidence>
<evidence type="ECO:0000256" key="5">
    <source>
        <dbReference type="ARBA" id="ARBA00022692"/>
    </source>
</evidence>
<keyword evidence="7 8" id="KW-0472">Membrane</keyword>
<dbReference type="NCBIfam" id="NF004750">
    <property type="entry name" value="PRK06080.1-2"/>
    <property type="match status" value="1"/>
</dbReference>
<dbReference type="GO" id="GO:0046428">
    <property type="term" value="F:1,4-dihydroxy-2-naphthoate polyprenyltransferase activity"/>
    <property type="evidence" value="ECO:0007669"/>
    <property type="project" value="UniProtKB-UniRule"/>
</dbReference>
<keyword evidence="2 8" id="KW-0474">Menaquinone biosynthesis</keyword>
<comment type="function">
    <text evidence="8">Conversion of 1,4-dihydroxy-2-naphthoate (DHNA) to demethylmenaquinone (DMK).</text>
</comment>
<dbReference type="Proteomes" id="UP001145087">
    <property type="component" value="Unassembled WGS sequence"/>
</dbReference>
<feature type="transmembrane region" description="Helical" evidence="8">
    <location>
        <begin position="149"/>
        <end position="172"/>
    </location>
</feature>
<organism evidence="10 11">
    <name type="scientific">Draconibacterium aestuarii</name>
    <dbReference type="NCBI Taxonomy" id="2998507"/>
    <lineage>
        <taxon>Bacteria</taxon>
        <taxon>Pseudomonadati</taxon>
        <taxon>Bacteroidota</taxon>
        <taxon>Bacteroidia</taxon>
        <taxon>Marinilabiliales</taxon>
        <taxon>Prolixibacteraceae</taxon>
        <taxon>Draconibacterium</taxon>
    </lineage>
</organism>
<feature type="transmembrane region" description="Helical" evidence="8">
    <location>
        <begin position="119"/>
        <end position="137"/>
    </location>
</feature>
<dbReference type="NCBIfam" id="TIGR00751">
    <property type="entry name" value="menA"/>
    <property type="match status" value="1"/>
</dbReference>
<evidence type="ECO:0000256" key="9">
    <source>
        <dbReference type="NCBIfam" id="TIGR00751"/>
    </source>
</evidence>
<protein>
    <recommendedName>
        <fullName evidence="8 9">1,4-dihydroxy-2-naphthoate octaprenyltransferase</fullName>
        <shortName evidence="8">DHNA-octaprenyltransferase</shortName>
        <ecNumber evidence="8 9">2.5.1.74</ecNumber>
    </recommendedName>
</protein>
<gene>
    <name evidence="8" type="primary">menA</name>
    <name evidence="10" type="ORF">OU798_06200</name>
</gene>
<dbReference type="CDD" id="cd13962">
    <property type="entry name" value="PT_UbiA_UBIAD1"/>
    <property type="match status" value="1"/>
</dbReference>
<dbReference type="InterPro" id="IPR004657">
    <property type="entry name" value="MenA"/>
</dbReference>
<keyword evidence="4 8" id="KW-0808">Transferase</keyword>
<dbReference type="InterPro" id="IPR000537">
    <property type="entry name" value="UbiA_prenyltransferase"/>
</dbReference>
<feature type="transmembrane region" description="Helical" evidence="8">
    <location>
        <begin position="178"/>
        <end position="198"/>
    </location>
</feature>
<dbReference type="InterPro" id="IPR026046">
    <property type="entry name" value="UBIAD1"/>
</dbReference>
<comment type="catalytic activity">
    <reaction evidence="8">
        <text>an all-trans-polyprenyl diphosphate + 1,4-dihydroxy-2-naphthoate + H(+) = a 2-demethylmenaquinol + CO2 + diphosphate</text>
        <dbReference type="Rhea" id="RHEA:26478"/>
        <dbReference type="Rhea" id="RHEA-COMP:9563"/>
        <dbReference type="Rhea" id="RHEA-COMP:9564"/>
        <dbReference type="ChEBI" id="CHEBI:11173"/>
        <dbReference type="ChEBI" id="CHEBI:15378"/>
        <dbReference type="ChEBI" id="CHEBI:16526"/>
        <dbReference type="ChEBI" id="CHEBI:33019"/>
        <dbReference type="ChEBI" id="CHEBI:55437"/>
        <dbReference type="ChEBI" id="CHEBI:58914"/>
        <dbReference type="EC" id="2.5.1.74"/>
    </reaction>
</comment>
<evidence type="ECO:0000256" key="6">
    <source>
        <dbReference type="ARBA" id="ARBA00022989"/>
    </source>
</evidence>
<dbReference type="NCBIfam" id="NF004751">
    <property type="entry name" value="PRK06080.1-3"/>
    <property type="match status" value="1"/>
</dbReference>
<evidence type="ECO:0000256" key="1">
    <source>
        <dbReference type="ARBA" id="ARBA00004141"/>
    </source>
</evidence>
<keyword evidence="6 8" id="KW-1133">Transmembrane helix</keyword>
<evidence type="ECO:0000256" key="7">
    <source>
        <dbReference type="ARBA" id="ARBA00023136"/>
    </source>
</evidence>
<name>A0A9X3J5X6_9BACT</name>
<dbReference type="AlphaFoldDB" id="A0A9X3J5X6"/>
<dbReference type="EMBL" id="JAPOHD010000012">
    <property type="protein sequence ID" value="MCY1719926.1"/>
    <property type="molecule type" value="Genomic_DNA"/>
</dbReference>
<comment type="similarity">
    <text evidence="8">Belongs to the MenA family. Type 1 subfamily.</text>
</comment>
<accession>A0A9X3J5X6</accession>
<sequence>MAATIKIWLHAFRLRTLPLALSSTFLGSFIAFSHDKFSWEVAVFAVLTTLFLQILSNLANDYGDARKGTDNEERIGPQRVTQSGMVTMKAIKRMIAVFVSLSLISGLALIYFGLKQLPFYIAVVFFVVGISAIYAAIKYTMGKNPYGYVGLGDVFVFIYFGLVGVCGTYFLHAGTVDPWIILPASTIGLLSSGVLNLNNLRDIENDSKCGKKTLVVRIGSKSAKFYHLLLVLVSVIFSVAYTIISYKSPWQFLYLLTLPFLVSNVKTVLQNKVPVELDPELKKLALITCAFAIAFGLGLVF</sequence>
<dbReference type="Pfam" id="PF01040">
    <property type="entry name" value="UbiA"/>
    <property type="match status" value="1"/>
</dbReference>
<evidence type="ECO:0000256" key="2">
    <source>
        <dbReference type="ARBA" id="ARBA00022428"/>
    </source>
</evidence>
<dbReference type="HAMAP" id="MF_01937">
    <property type="entry name" value="MenA_1"/>
    <property type="match status" value="1"/>
</dbReference>
<dbReference type="InterPro" id="IPR044878">
    <property type="entry name" value="UbiA_sf"/>
</dbReference>
<feature type="transmembrane region" description="Helical" evidence="8">
    <location>
        <begin position="12"/>
        <end position="31"/>
    </location>
</feature>
<feature type="transmembrane region" description="Helical" evidence="8">
    <location>
        <begin position="37"/>
        <end position="59"/>
    </location>
</feature>
<evidence type="ECO:0000313" key="11">
    <source>
        <dbReference type="Proteomes" id="UP001145087"/>
    </source>
</evidence>
<comment type="pathway">
    <text evidence="8">Quinol/quinone metabolism; menaquinone biosynthesis; menaquinol from 1,4-dihydroxy-2-naphthoate: step 1/2.</text>
</comment>
<dbReference type="RefSeq" id="WP_343332259.1">
    <property type="nucleotide sequence ID" value="NZ_JAPOHD010000012.1"/>
</dbReference>
<dbReference type="GO" id="GO:0042371">
    <property type="term" value="P:vitamin K biosynthetic process"/>
    <property type="evidence" value="ECO:0007669"/>
    <property type="project" value="TreeGrafter"/>
</dbReference>
<keyword evidence="5 8" id="KW-0812">Transmembrane</keyword>
<dbReference type="PANTHER" id="PTHR13929:SF0">
    <property type="entry name" value="UBIA PRENYLTRANSFERASE DOMAIN-CONTAINING PROTEIN 1"/>
    <property type="match status" value="1"/>
</dbReference>
<feature type="transmembrane region" description="Helical" evidence="8">
    <location>
        <begin position="94"/>
        <end position="113"/>
    </location>
</feature>